<dbReference type="Pfam" id="PF06817">
    <property type="entry name" value="RVT_thumb"/>
    <property type="match status" value="1"/>
</dbReference>
<evidence type="ECO:0000256" key="4">
    <source>
        <dbReference type="ARBA" id="ARBA00022759"/>
    </source>
</evidence>
<protein>
    <submittedName>
        <fullName evidence="8">POK6 protein</fullName>
    </submittedName>
</protein>
<sequence length="56" mass="6303">IITPQLLQIQAEIKNLHDVQKLLGTINWVLPLLGISNMDLRPLFKLLKGDTDLNSP</sequence>
<dbReference type="InterPro" id="IPR043502">
    <property type="entry name" value="DNA/RNA_pol_sf"/>
</dbReference>
<keyword evidence="6" id="KW-0695">RNA-directed DNA polymerase</keyword>
<keyword evidence="5" id="KW-0378">Hydrolase</keyword>
<feature type="non-terminal residue" evidence="8">
    <location>
        <position position="1"/>
    </location>
</feature>
<proteinExistence type="predicted"/>
<dbReference type="InterPro" id="IPR043128">
    <property type="entry name" value="Rev_trsase/Diguanyl_cyclase"/>
</dbReference>
<evidence type="ECO:0000256" key="1">
    <source>
        <dbReference type="ARBA" id="ARBA00022679"/>
    </source>
</evidence>
<feature type="non-terminal residue" evidence="8">
    <location>
        <position position="56"/>
    </location>
</feature>
<keyword evidence="4" id="KW-0255">Endonuclease</keyword>
<gene>
    <name evidence="8" type="primary">Ervk6_2</name>
    <name evidence="8" type="ORF">UPUEPO_R14675</name>
</gene>
<dbReference type="InterPro" id="IPR010661">
    <property type="entry name" value="RVT_thumb"/>
</dbReference>
<dbReference type="Gene3D" id="3.30.70.270">
    <property type="match status" value="1"/>
</dbReference>
<keyword evidence="9" id="KW-1185">Reference proteome</keyword>
<dbReference type="OrthoDB" id="6773263at2759"/>
<feature type="domain" description="Reverse transcriptase thumb" evidence="7">
    <location>
        <begin position="4"/>
        <end position="56"/>
    </location>
</feature>
<evidence type="ECO:0000256" key="3">
    <source>
        <dbReference type="ARBA" id="ARBA00022722"/>
    </source>
</evidence>
<dbReference type="SUPFAM" id="SSF56672">
    <property type="entry name" value="DNA/RNA polymerases"/>
    <property type="match status" value="1"/>
</dbReference>
<dbReference type="GO" id="GO:0003964">
    <property type="term" value="F:RNA-directed DNA polymerase activity"/>
    <property type="evidence" value="ECO:0007669"/>
    <property type="project" value="UniProtKB-KW"/>
</dbReference>
<dbReference type="PANTHER" id="PTHR41694:SF3">
    <property type="entry name" value="RNA-DIRECTED DNA POLYMERASE-RELATED"/>
    <property type="match status" value="1"/>
</dbReference>
<dbReference type="GO" id="GO:0016787">
    <property type="term" value="F:hydrolase activity"/>
    <property type="evidence" value="ECO:0007669"/>
    <property type="project" value="UniProtKB-KW"/>
</dbReference>
<accession>A0A7K6AQV1</accession>
<evidence type="ECO:0000256" key="5">
    <source>
        <dbReference type="ARBA" id="ARBA00022801"/>
    </source>
</evidence>
<keyword evidence="3" id="KW-0540">Nuclease</keyword>
<keyword evidence="2" id="KW-0548">Nucleotidyltransferase</keyword>
<comment type="caution">
    <text evidence="8">The sequence shown here is derived from an EMBL/GenBank/DDBJ whole genome shotgun (WGS) entry which is preliminary data.</text>
</comment>
<evidence type="ECO:0000256" key="2">
    <source>
        <dbReference type="ARBA" id="ARBA00022695"/>
    </source>
</evidence>
<dbReference type="GO" id="GO:0004519">
    <property type="term" value="F:endonuclease activity"/>
    <property type="evidence" value="ECO:0007669"/>
    <property type="project" value="UniProtKB-KW"/>
</dbReference>
<dbReference type="EMBL" id="VZRI01004198">
    <property type="protein sequence ID" value="NWU92415.1"/>
    <property type="molecule type" value="Genomic_DNA"/>
</dbReference>
<dbReference type="GO" id="GO:0035613">
    <property type="term" value="F:RNA stem-loop binding"/>
    <property type="evidence" value="ECO:0007669"/>
    <property type="project" value="TreeGrafter"/>
</dbReference>
<dbReference type="Proteomes" id="UP000544127">
    <property type="component" value="Unassembled WGS sequence"/>
</dbReference>
<evidence type="ECO:0000256" key="6">
    <source>
        <dbReference type="ARBA" id="ARBA00022918"/>
    </source>
</evidence>
<evidence type="ECO:0000313" key="8">
    <source>
        <dbReference type="EMBL" id="NWU92415.1"/>
    </source>
</evidence>
<keyword evidence="1" id="KW-0808">Transferase</keyword>
<dbReference type="AlphaFoldDB" id="A0A7K6AQV1"/>
<name>A0A7K6AQV1_UPUEP</name>
<evidence type="ECO:0000313" key="9">
    <source>
        <dbReference type="Proteomes" id="UP000544127"/>
    </source>
</evidence>
<evidence type="ECO:0000259" key="7">
    <source>
        <dbReference type="Pfam" id="PF06817"/>
    </source>
</evidence>
<organism evidence="8 9">
    <name type="scientific">Upupa epops</name>
    <name type="common">Eurasian hoopoe</name>
    <dbReference type="NCBI Taxonomy" id="57439"/>
    <lineage>
        <taxon>Eukaryota</taxon>
        <taxon>Metazoa</taxon>
        <taxon>Chordata</taxon>
        <taxon>Craniata</taxon>
        <taxon>Vertebrata</taxon>
        <taxon>Euteleostomi</taxon>
        <taxon>Archelosauria</taxon>
        <taxon>Archosauria</taxon>
        <taxon>Dinosauria</taxon>
        <taxon>Saurischia</taxon>
        <taxon>Theropoda</taxon>
        <taxon>Coelurosauria</taxon>
        <taxon>Aves</taxon>
        <taxon>Neognathae</taxon>
        <taxon>Neoaves</taxon>
        <taxon>Telluraves</taxon>
        <taxon>Coraciimorphae</taxon>
        <taxon>Bucerotiformes</taxon>
        <taxon>Upupidae</taxon>
        <taxon>Upupa</taxon>
    </lineage>
</organism>
<reference evidence="8 9" key="1">
    <citation type="submission" date="2019-09" db="EMBL/GenBank/DDBJ databases">
        <title>Bird 10,000 Genomes (B10K) Project - Family phase.</title>
        <authorList>
            <person name="Zhang G."/>
        </authorList>
    </citation>
    <scope>NUCLEOTIDE SEQUENCE [LARGE SCALE GENOMIC DNA]</scope>
    <source>
        <strain evidence="8">B10K-DU-012-37</strain>
    </source>
</reference>
<dbReference type="PANTHER" id="PTHR41694">
    <property type="entry name" value="ENDOGENOUS RETROVIRUS GROUP K MEMBER POL PROTEIN"/>
    <property type="match status" value="1"/>
</dbReference>